<reference evidence="3 4" key="1">
    <citation type="submission" date="2020-08" db="EMBL/GenBank/DDBJ databases">
        <title>Genomic Encyclopedia of Type Strains, Phase IV (KMG-IV): sequencing the most valuable type-strain genomes for metagenomic binning, comparative biology and taxonomic classification.</title>
        <authorList>
            <person name="Goeker M."/>
        </authorList>
    </citation>
    <scope>NUCLEOTIDE SEQUENCE [LARGE SCALE GENOMIC DNA]</scope>
    <source>
        <strain evidence="3 4">YC6886</strain>
    </source>
</reference>
<evidence type="ECO:0000259" key="2">
    <source>
        <dbReference type="Pfam" id="PF01326"/>
    </source>
</evidence>
<dbReference type="PANTHER" id="PTHR43615:SF1">
    <property type="entry name" value="PPDK_N DOMAIN-CONTAINING PROTEIN"/>
    <property type="match status" value="1"/>
</dbReference>
<keyword evidence="3" id="KW-0418">Kinase</keyword>
<dbReference type="Gene3D" id="3.50.30.10">
    <property type="entry name" value="Phosphohistidine domain"/>
    <property type="match status" value="1"/>
</dbReference>
<protein>
    <submittedName>
        <fullName evidence="3">Pyruvate,water dikinase</fullName>
        <ecNumber evidence="3">2.7.9.2</ecNumber>
    </submittedName>
</protein>
<proteinExistence type="predicted"/>
<dbReference type="InterPro" id="IPR002192">
    <property type="entry name" value="PPDK_AMP/ATP-bd"/>
</dbReference>
<evidence type="ECO:0000313" key="4">
    <source>
        <dbReference type="Proteomes" id="UP000557717"/>
    </source>
</evidence>
<name>A0A840V3Y7_9BACT</name>
<evidence type="ECO:0000259" key="1">
    <source>
        <dbReference type="Pfam" id="PF00391"/>
    </source>
</evidence>
<keyword evidence="3" id="KW-0670">Pyruvate</keyword>
<keyword evidence="4" id="KW-1185">Reference proteome</keyword>
<dbReference type="InterPro" id="IPR013815">
    <property type="entry name" value="ATP_grasp_subdomain_1"/>
</dbReference>
<gene>
    <name evidence="3" type="ORF">HNR46_002486</name>
</gene>
<accession>A0A840V3Y7</accession>
<sequence length="784" mass="87665">MLGGKGAALWSLEKSGFPVPAWLAVLPGERVHLAEVRELNGSQYAVRSSAWGEDGESSSFAGQLESYLRVELEDVPSKVEAVRASAGREHVRSYQAERGFEGALEATVLVQRMIDARVAGVAFSADPVSGRRDTVVVSAVEGTAEALVSGVVDGEFWKWRGHWEPGGSLISEGEADRILDLVQKCEAWAGRPQDIEWAIDGDGKLWLLQSRAITTLSALPDPGDSLRIWDNSNIAESYGGVTTALTFSFARKIYEHVYREFCGLMRVPRRRMSRADEVFPQMLGMVEGRVYYQLLSWYRVLAMLPGFSLNRSFMEQMMGVKEALPEEVTARIADEGREGKWRDAMALVRTLAGLVKSRMTLKRRVAEFRQRLDEALLPPPVPFERMSGEELVAAYRKLEGSLLKRWDAPLVNDFLAMLANGVLRKMAESRGGVEVANRWIADCGEIISAEPPRRIREMGEMAAKVEGLTECLVDPERDWREKRSWLRKHPPLRRMWDAYEVDFGDRCLEELKLESPTLEDDPGSLLASIGAMAQRYQNGGGEVEKDGLKLEGGGWWWNQVVGETRARVRDRENLRFERTRLFGRVRKIVRELGKRLHADGQLGEPTDVFHLEIEELMAVWEGTRSMGCLSEWVAARKSEYERCLRGEAPPDRFETRGPLHRYVNYESRRLLQSPEGTSLQGTGACAGRVQGRVRVVDEPRNARLEEGEILVARQTDPGWVVLFPQAAGLLVERGSVLSHSAIVSRELGLPCVVGLSGVMGWIETGDVVEMDGGTGLVTKIRKES</sequence>
<dbReference type="SUPFAM" id="SSF52009">
    <property type="entry name" value="Phosphohistidine domain"/>
    <property type="match status" value="1"/>
</dbReference>
<dbReference type="InterPro" id="IPR036637">
    <property type="entry name" value="Phosphohistidine_dom_sf"/>
</dbReference>
<feature type="domain" description="PEP-utilising enzyme mobile" evidence="1">
    <location>
        <begin position="704"/>
        <end position="775"/>
    </location>
</feature>
<dbReference type="AlphaFoldDB" id="A0A840V3Y7"/>
<dbReference type="SUPFAM" id="SSF56059">
    <property type="entry name" value="Glutathione synthetase ATP-binding domain-like"/>
    <property type="match status" value="1"/>
</dbReference>
<dbReference type="InterPro" id="IPR008279">
    <property type="entry name" value="PEP-util_enz_mobile_dom"/>
</dbReference>
<dbReference type="GO" id="GO:0008986">
    <property type="term" value="F:pyruvate, water dikinase activity"/>
    <property type="evidence" value="ECO:0007669"/>
    <property type="project" value="UniProtKB-EC"/>
</dbReference>
<dbReference type="GO" id="GO:0005524">
    <property type="term" value="F:ATP binding"/>
    <property type="evidence" value="ECO:0007669"/>
    <property type="project" value="InterPro"/>
</dbReference>
<dbReference type="InterPro" id="IPR051549">
    <property type="entry name" value="PEP_Utilizing_Enz"/>
</dbReference>
<dbReference type="Pfam" id="PF01326">
    <property type="entry name" value="PPDK_N"/>
    <property type="match status" value="2"/>
</dbReference>
<dbReference type="Pfam" id="PF00391">
    <property type="entry name" value="PEP-utilizers"/>
    <property type="match status" value="1"/>
</dbReference>
<dbReference type="EC" id="2.7.9.2" evidence="3"/>
<dbReference type="Gene3D" id="3.30.1490.20">
    <property type="entry name" value="ATP-grasp fold, A domain"/>
    <property type="match status" value="1"/>
</dbReference>
<evidence type="ECO:0000313" key="3">
    <source>
        <dbReference type="EMBL" id="MBB5352243.1"/>
    </source>
</evidence>
<dbReference type="PANTHER" id="PTHR43615">
    <property type="entry name" value="PHOSPHOENOLPYRUVATE SYNTHASE-RELATED"/>
    <property type="match status" value="1"/>
</dbReference>
<dbReference type="EMBL" id="JACHFD010000011">
    <property type="protein sequence ID" value="MBB5352243.1"/>
    <property type="molecule type" value="Genomic_DNA"/>
</dbReference>
<dbReference type="Proteomes" id="UP000557717">
    <property type="component" value="Unassembled WGS sequence"/>
</dbReference>
<feature type="domain" description="Pyruvate phosphate dikinase AMP/ATP-binding" evidence="2">
    <location>
        <begin position="170"/>
        <end position="217"/>
    </location>
</feature>
<comment type="caution">
    <text evidence="3">The sequence shown here is derived from an EMBL/GenBank/DDBJ whole genome shotgun (WGS) entry which is preliminary data.</text>
</comment>
<feature type="domain" description="Pyruvate phosphate dikinase AMP/ATP-binding" evidence="2">
    <location>
        <begin position="42"/>
        <end position="153"/>
    </location>
</feature>
<keyword evidence="3" id="KW-0808">Transferase</keyword>
<organism evidence="3 4">
    <name type="scientific">Haloferula luteola</name>
    <dbReference type="NCBI Taxonomy" id="595692"/>
    <lineage>
        <taxon>Bacteria</taxon>
        <taxon>Pseudomonadati</taxon>
        <taxon>Verrucomicrobiota</taxon>
        <taxon>Verrucomicrobiia</taxon>
        <taxon>Verrucomicrobiales</taxon>
        <taxon>Verrucomicrobiaceae</taxon>
        <taxon>Haloferula</taxon>
    </lineage>
</organism>
<dbReference type="Gene3D" id="3.30.470.20">
    <property type="entry name" value="ATP-grasp fold, B domain"/>
    <property type="match status" value="2"/>
</dbReference>